<feature type="transmembrane region" description="Helical" evidence="9">
    <location>
        <begin position="1288"/>
        <end position="1312"/>
    </location>
</feature>
<protein>
    <submittedName>
        <fullName evidence="12">Type 1 protein exporter</fullName>
    </submittedName>
</protein>
<feature type="domain" description="ABC transporter" evidence="10">
    <location>
        <begin position="375"/>
        <end position="620"/>
    </location>
</feature>
<feature type="transmembrane region" description="Helical" evidence="9">
    <location>
        <begin position="750"/>
        <end position="773"/>
    </location>
</feature>
<feature type="transmembrane region" description="Helical" evidence="9">
    <location>
        <begin position="853"/>
        <end position="872"/>
    </location>
</feature>
<dbReference type="InterPro" id="IPR027417">
    <property type="entry name" value="P-loop_NTPase"/>
</dbReference>
<feature type="domain" description="ABC transporter" evidence="10">
    <location>
        <begin position="1030"/>
        <end position="1290"/>
    </location>
</feature>
<dbReference type="CDD" id="cd03249">
    <property type="entry name" value="ABC_MTABC3_MDL1_MDL2"/>
    <property type="match status" value="1"/>
</dbReference>
<dbReference type="InterPro" id="IPR003593">
    <property type="entry name" value="AAA+_ATPase"/>
</dbReference>
<feature type="transmembrane region" description="Helical" evidence="9">
    <location>
        <begin position="174"/>
        <end position="190"/>
    </location>
</feature>
<evidence type="ECO:0000256" key="5">
    <source>
        <dbReference type="ARBA" id="ARBA00022840"/>
    </source>
</evidence>
<feature type="transmembrane region" description="Helical" evidence="9">
    <location>
        <begin position="824"/>
        <end position="847"/>
    </location>
</feature>
<keyword evidence="4" id="KW-0547">Nucleotide-binding</keyword>
<dbReference type="GO" id="GO:0090374">
    <property type="term" value="P:oligopeptide export from mitochondrion"/>
    <property type="evidence" value="ECO:0007669"/>
    <property type="project" value="TreeGrafter"/>
</dbReference>
<keyword evidence="3 9" id="KW-0812">Transmembrane</keyword>
<dbReference type="SMART" id="SM00382">
    <property type="entry name" value="AAA"/>
    <property type="match status" value="2"/>
</dbReference>
<dbReference type="EMBL" id="CP099426">
    <property type="protein sequence ID" value="USW56715.1"/>
    <property type="molecule type" value="Genomic_DNA"/>
</dbReference>
<dbReference type="FunFam" id="3.40.50.300:FF:000251">
    <property type="entry name" value="ABC transporter B family member 19"/>
    <property type="match status" value="1"/>
</dbReference>
<dbReference type="SUPFAM" id="SSF90123">
    <property type="entry name" value="ABC transporter transmembrane region"/>
    <property type="match status" value="2"/>
</dbReference>
<dbReference type="Pfam" id="PF00664">
    <property type="entry name" value="ABC_membrane"/>
    <property type="match status" value="2"/>
</dbReference>
<keyword evidence="5" id="KW-0067">ATP-binding</keyword>
<dbReference type="Gene3D" id="1.20.1560.10">
    <property type="entry name" value="ABC transporter type 1, transmembrane domain"/>
    <property type="match status" value="1"/>
</dbReference>
<dbReference type="Proteomes" id="UP001056384">
    <property type="component" value="Chromosome 9"/>
</dbReference>
<feature type="transmembrane region" description="Helical" evidence="9">
    <location>
        <begin position="101"/>
        <end position="125"/>
    </location>
</feature>
<proteinExistence type="inferred from homology"/>
<keyword evidence="6 9" id="KW-1133">Transmembrane helix</keyword>
<evidence type="ECO:0000256" key="2">
    <source>
        <dbReference type="ARBA" id="ARBA00007577"/>
    </source>
</evidence>
<evidence type="ECO:0000256" key="8">
    <source>
        <dbReference type="SAM" id="MobiDB-lite"/>
    </source>
</evidence>
<dbReference type="PROSITE" id="PS50929">
    <property type="entry name" value="ABC_TM1F"/>
    <property type="match status" value="2"/>
</dbReference>
<evidence type="ECO:0000256" key="3">
    <source>
        <dbReference type="ARBA" id="ARBA00022692"/>
    </source>
</evidence>
<dbReference type="PANTHER" id="PTHR43394">
    <property type="entry name" value="ATP-DEPENDENT PERMEASE MDL1, MITOCHONDRIAL"/>
    <property type="match status" value="1"/>
</dbReference>
<feature type="region of interest" description="Disordered" evidence="8">
    <location>
        <begin position="1"/>
        <end position="26"/>
    </location>
</feature>
<feature type="domain" description="ABC transmembrane type-1" evidence="11">
    <location>
        <begin position="51"/>
        <end position="343"/>
    </location>
</feature>
<feature type="transmembrane region" description="Helical" evidence="9">
    <location>
        <begin position="969"/>
        <end position="990"/>
    </location>
</feature>
<evidence type="ECO:0000259" key="10">
    <source>
        <dbReference type="PROSITE" id="PS50893"/>
    </source>
</evidence>
<evidence type="ECO:0000256" key="9">
    <source>
        <dbReference type="SAM" id="Phobius"/>
    </source>
</evidence>
<keyword evidence="7 9" id="KW-0472">Membrane</keyword>
<dbReference type="InterPro" id="IPR017871">
    <property type="entry name" value="ABC_transporter-like_CS"/>
</dbReference>
<dbReference type="GO" id="GO:0016887">
    <property type="term" value="F:ATP hydrolysis activity"/>
    <property type="evidence" value="ECO:0007669"/>
    <property type="project" value="InterPro"/>
</dbReference>
<feature type="transmembrane region" description="Helical" evidence="9">
    <location>
        <begin position="196"/>
        <end position="217"/>
    </location>
</feature>
<dbReference type="PROSITE" id="PS50893">
    <property type="entry name" value="ABC_TRANSPORTER_2"/>
    <property type="match status" value="2"/>
</dbReference>
<evidence type="ECO:0000256" key="4">
    <source>
        <dbReference type="ARBA" id="ARBA00022741"/>
    </source>
</evidence>
<dbReference type="GO" id="GO:0015421">
    <property type="term" value="F:ABC-type oligopeptide transporter activity"/>
    <property type="evidence" value="ECO:0007669"/>
    <property type="project" value="TreeGrafter"/>
</dbReference>
<gene>
    <name evidence="12" type="ORF">Slin15195_G100340</name>
</gene>
<dbReference type="InterPro" id="IPR039421">
    <property type="entry name" value="Type_1_exporter"/>
</dbReference>
<evidence type="ECO:0000256" key="6">
    <source>
        <dbReference type="ARBA" id="ARBA00022989"/>
    </source>
</evidence>
<accession>A0A9Q9EN49</accession>
<dbReference type="PROSITE" id="PS00211">
    <property type="entry name" value="ABC_TRANSPORTER_1"/>
    <property type="match status" value="1"/>
</dbReference>
<evidence type="ECO:0000256" key="1">
    <source>
        <dbReference type="ARBA" id="ARBA00004141"/>
    </source>
</evidence>
<dbReference type="GO" id="GO:0005524">
    <property type="term" value="F:ATP binding"/>
    <property type="evidence" value="ECO:0007669"/>
    <property type="project" value="UniProtKB-KW"/>
</dbReference>
<feature type="transmembrane region" description="Helical" evidence="9">
    <location>
        <begin position="708"/>
        <end position="738"/>
    </location>
</feature>
<dbReference type="GO" id="GO:0005743">
    <property type="term" value="C:mitochondrial inner membrane"/>
    <property type="evidence" value="ECO:0007669"/>
    <property type="project" value="TreeGrafter"/>
</dbReference>
<comment type="similarity">
    <text evidence="2">Belongs to the ABC transporter superfamily. ABCB family. Multidrug resistance exporter (TC 3.A.1.201) subfamily.</text>
</comment>
<evidence type="ECO:0000259" key="11">
    <source>
        <dbReference type="PROSITE" id="PS50929"/>
    </source>
</evidence>
<feature type="domain" description="ABC transmembrane type-1" evidence="11">
    <location>
        <begin position="709"/>
        <end position="996"/>
    </location>
</feature>
<dbReference type="Pfam" id="PF00005">
    <property type="entry name" value="ABC_tran"/>
    <property type="match status" value="2"/>
</dbReference>
<dbReference type="InterPro" id="IPR011527">
    <property type="entry name" value="ABC1_TM_dom"/>
</dbReference>
<name>A0A9Q9EN49_9PEZI</name>
<evidence type="ECO:0000313" key="12">
    <source>
        <dbReference type="EMBL" id="USW56715.1"/>
    </source>
</evidence>
<dbReference type="CDD" id="cd18577">
    <property type="entry name" value="ABC_6TM_Pgp_ABCB1_D1_like"/>
    <property type="match status" value="1"/>
</dbReference>
<dbReference type="InterPro" id="IPR003439">
    <property type="entry name" value="ABC_transporter-like_ATP-bd"/>
</dbReference>
<dbReference type="InterPro" id="IPR036640">
    <property type="entry name" value="ABC1_TM_sf"/>
</dbReference>
<evidence type="ECO:0000256" key="7">
    <source>
        <dbReference type="ARBA" id="ARBA00023136"/>
    </source>
</evidence>
<dbReference type="Gene3D" id="3.40.50.300">
    <property type="entry name" value="P-loop containing nucleotide triphosphate hydrolases"/>
    <property type="match status" value="3"/>
</dbReference>
<feature type="transmembrane region" description="Helical" evidence="9">
    <location>
        <begin position="935"/>
        <end position="957"/>
    </location>
</feature>
<comment type="subcellular location">
    <subcellularLocation>
        <location evidence="1">Membrane</location>
        <topology evidence="1">Multi-pass membrane protein</topology>
    </subcellularLocation>
</comment>
<dbReference type="PANTHER" id="PTHR43394:SF27">
    <property type="entry name" value="ATP-DEPENDENT TRANSLOCASE ABCB1-LIKE"/>
    <property type="match status" value="1"/>
</dbReference>
<sequence length="1321" mass="142764">MDLQEKTAISAVGTTSQEGQNGGDDAEPATVPYSYLRIYKYTRSRDVALLIIGVISAIGAGVTQPLMAVVFGNFISKFTDFGSGVNTAQDFREDVNSYTLWFVYLFIAKLLLTYVSGVTFTITALQTSKNIRSEFFRIILQQDISYVDLLGPGAVAVKATTNVNLINAGISSKLGHVIQAIAMIAGSFVIGCMQSWKLMLIITAVGVLPFFVVQGFLGSQEAQIEEDLLGVYSRASNLAEEVLGSIKTVHAFGAKEFLLRKFDQQLVHAKAIGCKKSPGLAAMYGGDMFFSYMPYAVAFWQGVRMYGSGEIDSVGALWIVVFTVLLISTGIARIAPSATAFIQASAAASELFEVLDREPSDSNTGDKLPEVAGGIAFHGVSFSYPSRSGIRVLNDISFECPAGEVTALVGASGSGKSTIIALLERWYEPDAGYITLDGRPITELNMRWLRNQLRLVQQEPVLFNDTIHNNVVQGLTGTQMEFADHETKRRLVTEACKAANAVEFIEKLPEKYDTNVGERATLLSGGQKQRIAIARSIISNPPILLLDEATSALDAQSESIVQDALNKASKSRTTLVIAHKLATVKMADKIIVMGDGEVLEQGTHQQLIGNNGPYATLVKAQGLDVPISKPSAYEALDDCGRYADARNVDSLQEEKLVDLTIAGTHQSAASEGTKQDGTGYHDHEFLQHSLAGIVTTFLGENSHLWREYLVAALMSILGGAVFPALSIILTHLITAFGLSSLADVRTTVDFYAGMLLLIAGVSLITYAVMGWVTNEISQDLTRKYRLEMLSSLLRQDISFFDRPEHAAASLASRLSTDPTGLQELLGINLCFIIIVIVTLISCVVVALAYGWKLGLVVTSTLPLIFGSGVLRLRLEMAFDDQNTAVFANSARFASQAVAAMRTVVSFNIEDAVWREYDETLEALLKRSYGKVSLSMFLYAMAESIQFLVFGLAFWYGGHLLADGEYTTEQFFVVYLAVTFGGDAAGQIFGYTSNISRAVAGGNYILKLRSSTATIADRDDAPDPDHCLGEFSFDKVEFNYPLRPQIPVLQNLELHIKPKTSVAFVGGSGCGKSTTINLLERYYDPTSGTLLVSGVQGDRADAESTRTKLVPLPTLRLSTYRSRLALVSQEPNLYQGTIAENIALGAAALDHSNEAIHESEKHPGTDLAITSTLSVSASASPSEEQTQQSLIIRAAKDANIYDFIASLPEGFQTECGRKGTELSGGRSNGSLIQNTLKGVAGSRTVISVAHRLSTIRDCDQIFVLDGGRVAESGTHQELLAIQDGMYKKLVSCLFFVSTIAVRSAVAGIVTNVFSVDGTGFLH</sequence>
<organism evidence="12 13">
    <name type="scientific">Septoria linicola</name>
    <dbReference type="NCBI Taxonomy" id="215465"/>
    <lineage>
        <taxon>Eukaryota</taxon>
        <taxon>Fungi</taxon>
        <taxon>Dikarya</taxon>
        <taxon>Ascomycota</taxon>
        <taxon>Pezizomycotina</taxon>
        <taxon>Dothideomycetes</taxon>
        <taxon>Dothideomycetidae</taxon>
        <taxon>Mycosphaerellales</taxon>
        <taxon>Mycosphaerellaceae</taxon>
        <taxon>Septoria</taxon>
    </lineage>
</organism>
<keyword evidence="13" id="KW-1185">Reference proteome</keyword>
<evidence type="ECO:0000313" key="13">
    <source>
        <dbReference type="Proteomes" id="UP001056384"/>
    </source>
</evidence>
<feature type="transmembrane region" description="Helical" evidence="9">
    <location>
        <begin position="47"/>
        <end position="71"/>
    </location>
</feature>
<dbReference type="SUPFAM" id="SSF52540">
    <property type="entry name" value="P-loop containing nucleoside triphosphate hydrolases"/>
    <property type="match status" value="2"/>
</dbReference>
<dbReference type="CDD" id="cd18578">
    <property type="entry name" value="ABC_6TM_Pgp_ABCB1_D2_like"/>
    <property type="match status" value="1"/>
</dbReference>
<feature type="transmembrane region" description="Helical" evidence="9">
    <location>
        <begin position="280"/>
        <end position="303"/>
    </location>
</feature>
<feature type="transmembrane region" description="Helical" evidence="9">
    <location>
        <begin position="315"/>
        <end position="335"/>
    </location>
</feature>
<reference evidence="12" key="1">
    <citation type="submission" date="2022-06" db="EMBL/GenBank/DDBJ databases">
        <title>Complete genome sequences of two strains of the flax pathogen Septoria linicola.</title>
        <authorList>
            <person name="Lapalu N."/>
            <person name="Simon A."/>
            <person name="Demenou B."/>
            <person name="Paumier D."/>
            <person name="Guillot M.-P."/>
            <person name="Gout L."/>
            <person name="Valade R."/>
        </authorList>
    </citation>
    <scope>NUCLEOTIDE SEQUENCE</scope>
    <source>
        <strain evidence="12">SE15195</strain>
    </source>
</reference>